<reference evidence="2" key="1">
    <citation type="submission" date="2014-03" db="EMBL/GenBank/DDBJ databases">
        <authorList>
            <person name="Aksoy S."/>
            <person name="Warren W."/>
            <person name="Wilson R.K."/>
        </authorList>
    </citation>
    <scope>NUCLEOTIDE SEQUENCE [LARGE SCALE GENOMIC DNA]</scope>
    <source>
        <strain evidence="2">IAEA</strain>
    </source>
</reference>
<keyword evidence="2" id="KW-1185">Reference proteome</keyword>
<proteinExistence type="predicted"/>
<dbReference type="Proteomes" id="UP000092445">
    <property type="component" value="Unassembled WGS sequence"/>
</dbReference>
<protein>
    <submittedName>
        <fullName evidence="1">Uncharacterized protein</fullName>
    </submittedName>
</protein>
<accession>A0A1B0A0L8</accession>
<dbReference type="EnsemblMetazoa" id="GPAI030789-RA">
    <property type="protein sequence ID" value="GPAI030789-PA"/>
    <property type="gene ID" value="GPAI030789"/>
</dbReference>
<dbReference type="AlphaFoldDB" id="A0A1B0A0L8"/>
<sequence>MPSNNRYFAKVDSHFIASSVNSHKRKYPGSDQGQYFSVGGEPLIISSGLSESMGINNPRHTLSVSGVLRAVPDVGGVAVSYEVTSLVTQWLVVPSTLTFCAVLVAPASITPLINSPPMVTLATTDDFSMRSSGHSGRSGIRSGISYVPQSSSIRSMNSSGFVSPSYLADHLRTRSIAMLLDINTGVARLGLVVRDPVSATVNVVRGVYLVSSSSRRSIVSLLGLVEPASTPSAFRISSTVFNASRPTSAQAARCIITSRENNNPTVFNIKT</sequence>
<dbReference type="VEuPathDB" id="VectorBase:GPAI030789"/>
<evidence type="ECO:0000313" key="2">
    <source>
        <dbReference type="Proteomes" id="UP000092445"/>
    </source>
</evidence>
<reference evidence="1" key="2">
    <citation type="submission" date="2020-05" db="UniProtKB">
        <authorList>
            <consortium name="EnsemblMetazoa"/>
        </authorList>
    </citation>
    <scope>IDENTIFICATION</scope>
    <source>
        <strain evidence="1">IAEA</strain>
    </source>
</reference>
<organism evidence="1 2">
    <name type="scientific">Glossina pallidipes</name>
    <name type="common">Tsetse fly</name>
    <dbReference type="NCBI Taxonomy" id="7398"/>
    <lineage>
        <taxon>Eukaryota</taxon>
        <taxon>Metazoa</taxon>
        <taxon>Ecdysozoa</taxon>
        <taxon>Arthropoda</taxon>
        <taxon>Hexapoda</taxon>
        <taxon>Insecta</taxon>
        <taxon>Pterygota</taxon>
        <taxon>Neoptera</taxon>
        <taxon>Endopterygota</taxon>
        <taxon>Diptera</taxon>
        <taxon>Brachycera</taxon>
        <taxon>Muscomorpha</taxon>
        <taxon>Hippoboscoidea</taxon>
        <taxon>Glossinidae</taxon>
        <taxon>Glossina</taxon>
    </lineage>
</organism>
<evidence type="ECO:0000313" key="1">
    <source>
        <dbReference type="EnsemblMetazoa" id="GPAI030789-PA"/>
    </source>
</evidence>
<name>A0A1B0A0L8_GLOPL</name>